<dbReference type="InterPro" id="IPR017867">
    <property type="entry name" value="Tyr_phospatase_low_mol_wt"/>
</dbReference>
<dbReference type="InterPro" id="IPR023485">
    <property type="entry name" value="Ptyr_pPase"/>
</dbReference>
<dbReference type="GO" id="GO:0004725">
    <property type="term" value="F:protein tyrosine phosphatase activity"/>
    <property type="evidence" value="ECO:0007669"/>
    <property type="project" value="InterPro"/>
</dbReference>
<organism evidence="6 7">
    <name type="scientific">Marininema halotolerans</name>
    <dbReference type="NCBI Taxonomy" id="1155944"/>
    <lineage>
        <taxon>Bacteria</taxon>
        <taxon>Bacillati</taxon>
        <taxon>Bacillota</taxon>
        <taxon>Bacilli</taxon>
        <taxon>Bacillales</taxon>
        <taxon>Thermoactinomycetaceae</taxon>
        <taxon>Marininema</taxon>
    </lineage>
</organism>
<feature type="active site" evidence="4">
    <location>
        <position position="14"/>
    </location>
</feature>
<evidence type="ECO:0000256" key="1">
    <source>
        <dbReference type="ARBA" id="ARBA00011063"/>
    </source>
</evidence>
<evidence type="ECO:0000259" key="5">
    <source>
        <dbReference type="SMART" id="SM00226"/>
    </source>
</evidence>
<reference evidence="7" key="1">
    <citation type="submission" date="2016-10" db="EMBL/GenBank/DDBJ databases">
        <authorList>
            <person name="Varghese N."/>
            <person name="Submissions S."/>
        </authorList>
    </citation>
    <scope>NUCLEOTIDE SEQUENCE [LARGE SCALE GENOMIC DNA]</scope>
    <source>
        <strain evidence="7">DSM 45789</strain>
    </source>
</reference>
<dbReference type="Proteomes" id="UP000198660">
    <property type="component" value="Unassembled WGS sequence"/>
</dbReference>
<feature type="active site" description="Nucleophile" evidence="4">
    <location>
        <position position="8"/>
    </location>
</feature>
<evidence type="ECO:0000256" key="2">
    <source>
        <dbReference type="ARBA" id="ARBA00022801"/>
    </source>
</evidence>
<dbReference type="OrthoDB" id="9784339at2"/>
<sequence>MKKVLFVCTGNTCRSPMAAAMFEKMAEEAGYDVNVRSAGVSAFPGGTASEHAIKVLRGRGIDGTLHRSSPLTREWVEWADHIFTMTRDHRRMVVYTFPEAADKADTLKGYVQGSTSVSRLDQLVAEFEAKRALLTNSNLAQGSPERMQMEVEVKRLEESLQKEWRRSAAMEGDIVDPFGGNLTEYRRCAEEIEKLLLQILAGWKQEEENPPSS</sequence>
<keyword evidence="3" id="KW-0904">Protein phosphatase</keyword>
<dbReference type="AlphaFoldDB" id="A0A1I6P398"/>
<evidence type="ECO:0000313" key="7">
    <source>
        <dbReference type="Proteomes" id="UP000198660"/>
    </source>
</evidence>
<evidence type="ECO:0000256" key="3">
    <source>
        <dbReference type="ARBA" id="ARBA00022912"/>
    </source>
</evidence>
<gene>
    <name evidence="6" type="ORF">SAMN05444972_101332</name>
</gene>
<dbReference type="SMART" id="SM00226">
    <property type="entry name" value="LMWPc"/>
    <property type="match status" value="1"/>
</dbReference>
<proteinExistence type="inferred from homology"/>
<accession>A0A1I6P398</accession>
<dbReference type="PANTHER" id="PTHR11717">
    <property type="entry name" value="LOW MOLECULAR WEIGHT PROTEIN TYROSINE PHOSPHATASE"/>
    <property type="match status" value="1"/>
</dbReference>
<dbReference type="InterPro" id="IPR050438">
    <property type="entry name" value="LMW_PTPase"/>
</dbReference>
<dbReference type="PRINTS" id="PR00719">
    <property type="entry name" value="LMWPTPASE"/>
</dbReference>
<dbReference type="RefSeq" id="WP_091832849.1">
    <property type="nucleotide sequence ID" value="NZ_FPAA01000001.1"/>
</dbReference>
<protein>
    <submittedName>
        <fullName evidence="6">Protein-tyrosine phosphatase</fullName>
    </submittedName>
</protein>
<evidence type="ECO:0000256" key="4">
    <source>
        <dbReference type="PIRSR" id="PIRSR617867-1"/>
    </source>
</evidence>
<dbReference type="EMBL" id="FPAA01000001">
    <property type="protein sequence ID" value="SFS34657.1"/>
    <property type="molecule type" value="Genomic_DNA"/>
</dbReference>
<dbReference type="InterPro" id="IPR036196">
    <property type="entry name" value="Ptyr_pPase_sf"/>
</dbReference>
<dbReference type="Pfam" id="PF01451">
    <property type="entry name" value="LMWPc"/>
    <property type="match status" value="1"/>
</dbReference>
<feature type="domain" description="Phosphotyrosine protein phosphatase I" evidence="5">
    <location>
        <begin position="2"/>
        <end position="202"/>
    </location>
</feature>
<keyword evidence="7" id="KW-1185">Reference proteome</keyword>
<dbReference type="PANTHER" id="PTHR11717:SF31">
    <property type="entry name" value="LOW MOLECULAR WEIGHT PROTEIN-TYROSINE-PHOSPHATASE ETP-RELATED"/>
    <property type="match status" value="1"/>
</dbReference>
<dbReference type="SUPFAM" id="SSF52788">
    <property type="entry name" value="Phosphotyrosine protein phosphatases I"/>
    <property type="match status" value="1"/>
</dbReference>
<name>A0A1I6P398_9BACL</name>
<comment type="similarity">
    <text evidence="1">Belongs to the low molecular weight phosphotyrosine protein phosphatase family.</text>
</comment>
<dbReference type="CDD" id="cd16344">
    <property type="entry name" value="LMWPAP"/>
    <property type="match status" value="1"/>
</dbReference>
<keyword evidence="2" id="KW-0378">Hydrolase</keyword>
<dbReference type="Gene3D" id="3.40.50.2300">
    <property type="match status" value="1"/>
</dbReference>
<evidence type="ECO:0000313" key="6">
    <source>
        <dbReference type="EMBL" id="SFS34657.1"/>
    </source>
</evidence>